<proteinExistence type="predicted"/>
<comment type="caution">
    <text evidence="1">The sequence shown here is derived from an EMBL/GenBank/DDBJ whole genome shotgun (WGS) entry which is preliminary data.</text>
</comment>
<dbReference type="Proteomes" id="UP001234297">
    <property type="component" value="Chromosome 2"/>
</dbReference>
<evidence type="ECO:0000313" key="1">
    <source>
        <dbReference type="EMBL" id="KAJ8643236.1"/>
    </source>
</evidence>
<accession>A0ACC2MCX7</accession>
<evidence type="ECO:0000313" key="2">
    <source>
        <dbReference type="Proteomes" id="UP001234297"/>
    </source>
</evidence>
<name>A0ACC2MCX7_PERAE</name>
<gene>
    <name evidence="1" type="ORF">MRB53_004984</name>
</gene>
<reference evidence="1 2" key="1">
    <citation type="journal article" date="2022" name="Hortic Res">
        <title>A haplotype resolved chromosomal level avocado genome allows analysis of novel avocado genes.</title>
        <authorList>
            <person name="Nath O."/>
            <person name="Fletcher S.J."/>
            <person name="Hayward A."/>
            <person name="Shaw L.M."/>
            <person name="Masouleh A.K."/>
            <person name="Furtado A."/>
            <person name="Henry R.J."/>
            <person name="Mitter N."/>
        </authorList>
    </citation>
    <scope>NUCLEOTIDE SEQUENCE [LARGE SCALE GENOMIC DNA]</scope>
    <source>
        <strain evidence="2">cv. Hass</strain>
    </source>
</reference>
<organism evidence="1 2">
    <name type="scientific">Persea americana</name>
    <name type="common">Avocado</name>
    <dbReference type="NCBI Taxonomy" id="3435"/>
    <lineage>
        <taxon>Eukaryota</taxon>
        <taxon>Viridiplantae</taxon>
        <taxon>Streptophyta</taxon>
        <taxon>Embryophyta</taxon>
        <taxon>Tracheophyta</taxon>
        <taxon>Spermatophyta</taxon>
        <taxon>Magnoliopsida</taxon>
        <taxon>Magnoliidae</taxon>
        <taxon>Laurales</taxon>
        <taxon>Lauraceae</taxon>
        <taxon>Persea</taxon>
    </lineage>
</organism>
<keyword evidence="2" id="KW-1185">Reference proteome</keyword>
<sequence>MSEGRKKPLEIGIQMPETKTPGQSTTTSGPLVPVSGERDQKLRRKADATHALLRLVCLLSSVAALSLMITAEQAATISLYGFELPLYSKWTLSDSFEFLVGMSAAVAAHSLLQLVLSTAKLLKKSPVITSRKHAWIIFAGDQVLAYAMMSAGSASAGVANLNRTGIRHSALPDFCKPLHRFCDRATVSVTFAFLSCFMLASSAVLDVLWLSMY</sequence>
<protein>
    <submittedName>
        <fullName evidence="1">Uncharacterized protein</fullName>
    </submittedName>
</protein>
<dbReference type="EMBL" id="CM056810">
    <property type="protein sequence ID" value="KAJ8643236.1"/>
    <property type="molecule type" value="Genomic_DNA"/>
</dbReference>